<keyword evidence="3" id="KW-1185">Reference proteome</keyword>
<evidence type="ECO:0000313" key="3">
    <source>
        <dbReference type="Proteomes" id="UP000769528"/>
    </source>
</evidence>
<evidence type="ECO:0000256" key="1">
    <source>
        <dbReference type="SAM" id="MobiDB-lite"/>
    </source>
</evidence>
<dbReference type="Proteomes" id="UP000769528">
    <property type="component" value="Unassembled WGS sequence"/>
</dbReference>
<dbReference type="AlphaFoldDB" id="A0A9P8T5S0"/>
<feature type="compositionally biased region" description="Basic and acidic residues" evidence="1">
    <location>
        <begin position="267"/>
        <end position="321"/>
    </location>
</feature>
<feature type="region of interest" description="Disordered" evidence="1">
    <location>
        <begin position="242"/>
        <end position="399"/>
    </location>
</feature>
<organism evidence="2 3">
    <name type="scientific">Wickerhamomyces mucosus</name>
    <dbReference type="NCBI Taxonomy" id="1378264"/>
    <lineage>
        <taxon>Eukaryota</taxon>
        <taxon>Fungi</taxon>
        <taxon>Dikarya</taxon>
        <taxon>Ascomycota</taxon>
        <taxon>Saccharomycotina</taxon>
        <taxon>Saccharomycetes</taxon>
        <taxon>Phaffomycetales</taxon>
        <taxon>Wickerhamomycetaceae</taxon>
        <taxon>Wickerhamomyces</taxon>
    </lineage>
</organism>
<comment type="caution">
    <text evidence="2">The sequence shown here is derived from an EMBL/GenBank/DDBJ whole genome shotgun (WGS) entry which is preliminary data.</text>
</comment>
<evidence type="ECO:0000313" key="2">
    <source>
        <dbReference type="EMBL" id="KAH3666619.1"/>
    </source>
</evidence>
<dbReference type="OrthoDB" id="10630704at2759"/>
<name>A0A9P8T5S0_9ASCO</name>
<reference evidence="2" key="2">
    <citation type="submission" date="2021-01" db="EMBL/GenBank/DDBJ databases">
        <authorList>
            <person name="Schikora-Tamarit M.A."/>
        </authorList>
    </citation>
    <scope>NUCLEOTIDE SEQUENCE</scope>
    <source>
        <strain evidence="2">CBS6341</strain>
    </source>
</reference>
<gene>
    <name evidence="2" type="ORF">WICMUC_005603</name>
</gene>
<sequence length="399" mass="46741">MEYVNIITLQSDIFIKSTTKDKDIPYIIDDEGEWEFEVRSTEGENKRYTRLRSKDIENIRLPSCSMCEIDWATLVYHIFFNELKSAQKSNYELIGYERKDESWDIEICTISHGLKNLLGTVKLRNPLDENEDEYDPFQWAKLMKQFGDQKKAEADSLDLEVRKLRVENSKIVKDQQKFVQGMNKKQQHQLKVFTKVLNDQQAKYRKLVLEANITDPSDEVINLDYIKSVDQTIKLEETNLESKPGPKRIKKEKSGNTSVALNRHNIKKDLKEENVTEKNEPELQFEKVIHEPSAKLDFTREDNNEENFERENNEDSIKSSNEEEIEESTDNVTDKDEDYEVEQSTDDEYEKNSISEDREKKTYFTKEEQANDANIPFQIKTEKGTVKEIPIGESDTDEG</sequence>
<proteinExistence type="predicted"/>
<feature type="compositionally biased region" description="Basic and acidic residues" evidence="1">
    <location>
        <begin position="350"/>
        <end position="369"/>
    </location>
</feature>
<accession>A0A9P8T5S0</accession>
<feature type="compositionally biased region" description="Acidic residues" evidence="1">
    <location>
        <begin position="322"/>
        <end position="349"/>
    </location>
</feature>
<reference evidence="2" key="1">
    <citation type="journal article" date="2021" name="Open Biol.">
        <title>Shared evolutionary footprints suggest mitochondrial oxidative damage underlies multiple complex I losses in fungi.</title>
        <authorList>
            <person name="Schikora-Tamarit M.A."/>
            <person name="Marcet-Houben M."/>
            <person name="Nosek J."/>
            <person name="Gabaldon T."/>
        </authorList>
    </citation>
    <scope>NUCLEOTIDE SEQUENCE</scope>
    <source>
        <strain evidence="2">CBS6341</strain>
    </source>
</reference>
<dbReference type="EMBL" id="JAEUBF010001424">
    <property type="protein sequence ID" value="KAH3666619.1"/>
    <property type="molecule type" value="Genomic_DNA"/>
</dbReference>
<protein>
    <submittedName>
        <fullName evidence="2">Uncharacterized protein</fullName>
    </submittedName>
</protein>